<evidence type="ECO:0000256" key="8">
    <source>
        <dbReference type="ARBA" id="ARBA00022927"/>
    </source>
</evidence>
<dbReference type="InterPro" id="IPR027417">
    <property type="entry name" value="P-loop_NTPase"/>
</dbReference>
<dbReference type="NCBIfam" id="TIGR03499">
    <property type="entry name" value="FlhF"/>
    <property type="match status" value="1"/>
</dbReference>
<comment type="subcellular location">
    <subcellularLocation>
        <location evidence="1">Cell membrane</location>
        <topology evidence="1">Peripheral membrane protein</topology>
        <orientation evidence="1">Cytoplasmic side</orientation>
    </subcellularLocation>
</comment>
<keyword evidence="7" id="KW-1005">Bacterial flagellum biogenesis</keyword>
<evidence type="ECO:0000259" key="15">
    <source>
        <dbReference type="SMART" id="SM00382"/>
    </source>
</evidence>
<dbReference type="SMART" id="SM00382">
    <property type="entry name" value="AAA"/>
    <property type="match status" value="1"/>
</dbReference>
<evidence type="ECO:0000256" key="10">
    <source>
        <dbReference type="ARBA" id="ARBA00023136"/>
    </source>
</evidence>
<evidence type="ECO:0000256" key="11">
    <source>
        <dbReference type="ARBA" id="ARBA00023225"/>
    </source>
</evidence>
<name>A0ABW1ZX40_9GAMM</name>
<comment type="function">
    <text evidence="12">Necessary for flagellar biosynthesis. May be involved in translocation of the flagellum.</text>
</comment>
<feature type="region of interest" description="Disordered" evidence="14">
    <location>
        <begin position="194"/>
        <end position="214"/>
    </location>
</feature>
<evidence type="ECO:0000256" key="7">
    <source>
        <dbReference type="ARBA" id="ARBA00022795"/>
    </source>
</evidence>
<dbReference type="PANTHER" id="PTHR43134">
    <property type="entry name" value="SIGNAL RECOGNITION PARTICLE RECEPTOR SUBUNIT ALPHA"/>
    <property type="match status" value="1"/>
</dbReference>
<evidence type="ECO:0000256" key="12">
    <source>
        <dbReference type="ARBA" id="ARBA00025337"/>
    </source>
</evidence>
<dbReference type="InterPro" id="IPR047040">
    <property type="entry name" value="FlhF__GTPase_dom"/>
</dbReference>
<dbReference type="SMART" id="SM00962">
    <property type="entry name" value="SRP54"/>
    <property type="match status" value="1"/>
</dbReference>
<sequence>MKVKRIFAPDMRQAMRRVREEIGPDAVIVSNHRVAGGVEVVAAHEQEYEAAQAEFKRQNEERRRRESPPRQPAGGRQEAGLDDEMRKVRARIASAQQQVERPEEPGLGVVRNRQIEREDDEDLRSILETLKSRQQARAEFPPLDAEPPRRMPDPQPQPQPQPQSQEQAGQDGDHRMILTMQQEIQQLRAMLENQMKAPQSQPQPSPRPQVPAAQAKLTRRLDSLGIGGRVVRHLVGNIEQGIELDKAWRSSLARLSDAIPVVGEEFIERGGMVAFVGPTGVGKTTTIGKLAARYVLKYGSSSLALVTTDSYRIAAHEQLRTFGRILDVPVRVADENHSLDEVLRSLKGKRLVLIDTAGMSANEPHTGEQIELLKGISLRLKKLLVLSCSSQRRVLESAYETYRGLGLNGCVLSKLDESGSLGEALTLAIERQLPIAYVTDGQKIPDDIGVARRHDLVSRAVVTAQKALEREQQSGDDPGLSFIGQAG</sequence>
<comment type="similarity">
    <text evidence="2">Belongs to the GTP-binding SRP family.</text>
</comment>
<feature type="region of interest" description="Disordered" evidence="14">
    <location>
        <begin position="51"/>
        <end position="170"/>
    </location>
</feature>
<feature type="domain" description="SRP54-type proteins GTP-binding" evidence="16">
    <location>
        <begin position="270"/>
        <end position="462"/>
    </location>
</feature>
<dbReference type="Proteomes" id="UP001596422">
    <property type="component" value="Unassembled WGS sequence"/>
</dbReference>
<keyword evidence="5" id="KW-1003">Cell membrane</keyword>
<keyword evidence="6" id="KW-0547">Nucleotide-binding</keyword>
<dbReference type="InterPro" id="IPR020006">
    <property type="entry name" value="FlhF"/>
</dbReference>
<keyword evidence="9" id="KW-0342">GTP-binding</keyword>
<dbReference type="InterPro" id="IPR000897">
    <property type="entry name" value="SRP54_GTPase_dom"/>
</dbReference>
<keyword evidence="17" id="KW-0969">Cilium</keyword>
<keyword evidence="17" id="KW-0966">Cell projection</keyword>
<evidence type="ECO:0000256" key="6">
    <source>
        <dbReference type="ARBA" id="ARBA00022741"/>
    </source>
</evidence>
<evidence type="ECO:0000256" key="4">
    <source>
        <dbReference type="ARBA" id="ARBA00022448"/>
    </source>
</evidence>
<comment type="caution">
    <text evidence="17">The sequence shown here is derived from an EMBL/GenBank/DDBJ whole genome shotgun (WGS) entry which is preliminary data.</text>
</comment>
<keyword evidence="17" id="KW-0282">Flagellum</keyword>
<evidence type="ECO:0000256" key="3">
    <source>
        <dbReference type="ARBA" id="ARBA00014919"/>
    </source>
</evidence>
<keyword evidence="4" id="KW-0813">Transport</keyword>
<dbReference type="SUPFAM" id="SSF52540">
    <property type="entry name" value="P-loop containing nucleoside triphosphate hydrolases"/>
    <property type="match status" value="1"/>
</dbReference>
<dbReference type="CDD" id="cd17873">
    <property type="entry name" value="FlhF"/>
    <property type="match status" value="1"/>
</dbReference>
<dbReference type="Pfam" id="PF00448">
    <property type="entry name" value="SRP54"/>
    <property type="match status" value="1"/>
</dbReference>
<reference evidence="18" key="1">
    <citation type="journal article" date="2019" name="Int. J. Syst. Evol. Microbiol.">
        <title>The Global Catalogue of Microorganisms (GCM) 10K type strain sequencing project: providing services to taxonomists for standard genome sequencing and annotation.</title>
        <authorList>
            <consortium name="The Broad Institute Genomics Platform"/>
            <consortium name="The Broad Institute Genome Sequencing Center for Infectious Disease"/>
            <person name="Wu L."/>
            <person name="Ma J."/>
        </authorList>
    </citation>
    <scope>NUCLEOTIDE SEQUENCE [LARGE SCALE GENOMIC DNA]</scope>
    <source>
        <strain evidence="18">NBRC 111756</strain>
    </source>
</reference>
<protein>
    <recommendedName>
        <fullName evidence="3 13">Flagellar biosynthesis protein FlhF</fullName>
    </recommendedName>
</protein>
<evidence type="ECO:0000256" key="5">
    <source>
        <dbReference type="ARBA" id="ARBA00022475"/>
    </source>
</evidence>
<keyword evidence="10" id="KW-0472">Membrane</keyword>
<dbReference type="PANTHER" id="PTHR43134:SF3">
    <property type="entry name" value="FLAGELLAR BIOSYNTHESIS PROTEIN FLHF"/>
    <property type="match status" value="1"/>
</dbReference>
<evidence type="ECO:0000256" key="9">
    <source>
        <dbReference type="ARBA" id="ARBA00023134"/>
    </source>
</evidence>
<evidence type="ECO:0000259" key="16">
    <source>
        <dbReference type="SMART" id="SM00962"/>
    </source>
</evidence>
<gene>
    <name evidence="17" type="primary">flhF</name>
    <name evidence="17" type="ORF">ACFQDL_06440</name>
</gene>
<evidence type="ECO:0000313" key="17">
    <source>
        <dbReference type="EMBL" id="MFC6669765.1"/>
    </source>
</evidence>
<dbReference type="RefSeq" id="WP_379908299.1">
    <property type="nucleotide sequence ID" value="NZ_JBHSWE010000001.1"/>
</dbReference>
<feature type="compositionally biased region" description="Basic and acidic residues" evidence="14">
    <location>
        <begin position="54"/>
        <end position="68"/>
    </location>
</feature>
<accession>A0ABW1ZX40</accession>
<dbReference type="EMBL" id="JBHSWE010000001">
    <property type="protein sequence ID" value="MFC6669765.1"/>
    <property type="molecule type" value="Genomic_DNA"/>
</dbReference>
<evidence type="ECO:0000313" key="18">
    <source>
        <dbReference type="Proteomes" id="UP001596422"/>
    </source>
</evidence>
<dbReference type="InterPro" id="IPR003593">
    <property type="entry name" value="AAA+_ATPase"/>
</dbReference>
<evidence type="ECO:0000256" key="14">
    <source>
        <dbReference type="SAM" id="MobiDB-lite"/>
    </source>
</evidence>
<keyword evidence="8" id="KW-0653">Protein transport</keyword>
<dbReference type="Gene3D" id="3.40.50.300">
    <property type="entry name" value="P-loop containing nucleotide triphosphate hydrolases"/>
    <property type="match status" value="1"/>
</dbReference>
<feature type="domain" description="AAA+ ATPase" evidence="15">
    <location>
        <begin position="269"/>
        <end position="439"/>
    </location>
</feature>
<keyword evidence="18" id="KW-1185">Reference proteome</keyword>
<organism evidence="17 18">
    <name type="scientific">Marinobacterium aestuariivivens</name>
    <dbReference type="NCBI Taxonomy" id="1698799"/>
    <lineage>
        <taxon>Bacteria</taxon>
        <taxon>Pseudomonadati</taxon>
        <taxon>Pseudomonadota</taxon>
        <taxon>Gammaproteobacteria</taxon>
        <taxon>Oceanospirillales</taxon>
        <taxon>Oceanospirillaceae</taxon>
        <taxon>Marinobacterium</taxon>
    </lineage>
</organism>
<keyword evidence="11" id="KW-1006">Bacterial flagellum protein export</keyword>
<evidence type="ECO:0000256" key="1">
    <source>
        <dbReference type="ARBA" id="ARBA00004413"/>
    </source>
</evidence>
<evidence type="ECO:0000256" key="13">
    <source>
        <dbReference type="NCBIfam" id="TIGR03499"/>
    </source>
</evidence>
<evidence type="ECO:0000256" key="2">
    <source>
        <dbReference type="ARBA" id="ARBA00008531"/>
    </source>
</evidence>
<proteinExistence type="inferred from homology"/>